<dbReference type="GO" id="GO:0022857">
    <property type="term" value="F:transmembrane transporter activity"/>
    <property type="evidence" value="ECO:0007669"/>
    <property type="project" value="InterPro"/>
</dbReference>
<dbReference type="GO" id="GO:0005886">
    <property type="term" value="C:plasma membrane"/>
    <property type="evidence" value="ECO:0007669"/>
    <property type="project" value="UniProtKB-SubCell"/>
</dbReference>
<feature type="transmembrane region" description="Helical" evidence="6">
    <location>
        <begin position="395"/>
        <end position="416"/>
    </location>
</feature>
<proteinExistence type="predicted"/>
<feature type="transmembrane region" description="Helical" evidence="6">
    <location>
        <begin position="195"/>
        <end position="213"/>
    </location>
</feature>
<keyword evidence="9" id="KW-1185">Reference proteome</keyword>
<evidence type="ECO:0000313" key="8">
    <source>
        <dbReference type="EMBL" id="GGB28109.1"/>
    </source>
</evidence>
<dbReference type="InterPro" id="IPR011701">
    <property type="entry name" value="MFS"/>
</dbReference>
<keyword evidence="4 6" id="KW-1133">Transmembrane helix</keyword>
<feature type="transmembrane region" description="Helical" evidence="6">
    <location>
        <begin position="260"/>
        <end position="281"/>
    </location>
</feature>
<organism evidence="8 9">
    <name type="scientific">Gordonia jinhuaensis</name>
    <dbReference type="NCBI Taxonomy" id="1517702"/>
    <lineage>
        <taxon>Bacteria</taxon>
        <taxon>Bacillati</taxon>
        <taxon>Actinomycetota</taxon>
        <taxon>Actinomycetes</taxon>
        <taxon>Mycobacteriales</taxon>
        <taxon>Gordoniaceae</taxon>
        <taxon>Gordonia</taxon>
    </lineage>
</organism>
<feature type="transmembrane region" description="Helical" evidence="6">
    <location>
        <begin position="162"/>
        <end position="183"/>
    </location>
</feature>
<keyword evidence="5 6" id="KW-0472">Membrane</keyword>
<feature type="domain" description="Major facilitator superfamily (MFS) profile" evidence="7">
    <location>
        <begin position="8"/>
        <end position="449"/>
    </location>
</feature>
<feature type="transmembrane region" description="Helical" evidence="6">
    <location>
        <begin position="105"/>
        <end position="123"/>
    </location>
</feature>
<feature type="transmembrane region" description="Helical" evidence="6">
    <location>
        <begin position="293"/>
        <end position="311"/>
    </location>
</feature>
<feature type="transmembrane region" description="Helical" evidence="6">
    <location>
        <begin position="74"/>
        <end position="99"/>
    </location>
</feature>
<evidence type="ECO:0000256" key="3">
    <source>
        <dbReference type="ARBA" id="ARBA00022692"/>
    </source>
</evidence>
<dbReference type="PROSITE" id="PS50850">
    <property type="entry name" value="MFS"/>
    <property type="match status" value="1"/>
</dbReference>
<feature type="transmembrane region" description="Helical" evidence="6">
    <location>
        <begin position="323"/>
        <end position="346"/>
    </location>
</feature>
<keyword evidence="3 6" id="KW-0812">Transmembrane</keyword>
<feature type="transmembrane region" description="Helical" evidence="6">
    <location>
        <begin position="422"/>
        <end position="442"/>
    </location>
</feature>
<dbReference type="PRINTS" id="PR01036">
    <property type="entry name" value="TCRTETB"/>
</dbReference>
<dbReference type="Gene3D" id="1.20.1720.10">
    <property type="entry name" value="Multidrug resistance protein D"/>
    <property type="match status" value="1"/>
</dbReference>
<dbReference type="InterPro" id="IPR020846">
    <property type="entry name" value="MFS_dom"/>
</dbReference>
<dbReference type="AlphaFoldDB" id="A0A916T3T7"/>
<keyword evidence="2" id="KW-0813">Transport</keyword>
<comment type="subcellular location">
    <subcellularLocation>
        <location evidence="1">Cell membrane</location>
        <topology evidence="1">Multi-pass membrane protein</topology>
    </subcellularLocation>
</comment>
<dbReference type="Gene3D" id="1.20.1250.20">
    <property type="entry name" value="MFS general substrate transporter like domains"/>
    <property type="match status" value="1"/>
</dbReference>
<evidence type="ECO:0000256" key="5">
    <source>
        <dbReference type="ARBA" id="ARBA00023136"/>
    </source>
</evidence>
<evidence type="ECO:0000256" key="6">
    <source>
        <dbReference type="SAM" id="Phobius"/>
    </source>
</evidence>
<evidence type="ECO:0000259" key="7">
    <source>
        <dbReference type="PROSITE" id="PS50850"/>
    </source>
</evidence>
<name>A0A916T3T7_9ACTN</name>
<gene>
    <name evidence="8" type="ORF">GCM10011489_15380</name>
</gene>
<feature type="transmembrane region" description="Helical" evidence="6">
    <location>
        <begin position="135"/>
        <end position="156"/>
    </location>
</feature>
<sequence>MLGRYVGTAAVIAGGVLLYATNVFVTTALLPTAIGDIGGESFYAWTSTVFLVASVVSSMLVARVFAAFGARGAYLIAFGVFGAGSVVCAFAPTMGVLLAGRLLQGAGGGVLAGLAYTVINAVLPQQLWTRGTSLVSAMWGVGTFVGPTIGGLFAQIGQWRWAFGALAIMAAAESVLVVLVLPNARARAATARDRFPLWPLVMMTAAALLVSVASVVDQLTLTIGLMVIAVLAMVGFVLVDRRGPARVLPSSTYSASRLKWIYLLIGFVAVAAATETFAPFFGQELGGLSDLAAGFLGAALAVGWTVAQIASAEADSTTSMVPIVRVGTLLIVAGAVVVGCSVAAQAGMGRVVIWGIGLAIIGMGIGSTWPHLAVATMRSAADSGEGAQASAAINTVQLIAEAVGAAIAGVLVNAGLPDEVAAARWLFFGFAILGVVAVGIAWSSAVTVRPGREDAR</sequence>
<feature type="transmembrane region" description="Helical" evidence="6">
    <location>
        <begin position="42"/>
        <end position="62"/>
    </location>
</feature>
<evidence type="ECO:0000313" key="9">
    <source>
        <dbReference type="Proteomes" id="UP000621454"/>
    </source>
</evidence>
<feature type="transmembrane region" description="Helical" evidence="6">
    <location>
        <begin position="352"/>
        <end position="374"/>
    </location>
</feature>
<dbReference type="Pfam" id="PF07690">
    <property type="entry name" value="MFS_1"/>
    <property type="match status" value="1"/>
</dbReference>
<evidence type="ECO:0000256" key="1">
    <source>
        <dbReference type="ARBA" id="ARBA00004651"/>
    </source>
</evidence>
<protein>
    <submittedName>
        <fullName evidence="8">Multidrug-efflux transporter</fullName>
    </submittedName>
</protein>
<evidence type="ECO:0000256" key="4">
    <source>
        <dbReference type="ARBA" id="ARBA00022989"/>
    </source>
</evidence>
<reference evidence="8" key="2">
    <citation type="submission" date="2020-09" db="EMBL/GenBank/DDBJ databases">
        <authorList>
            <person name="Sun Q."/>
            <person name="Zhou Y."/>
        </authorList>
    </citation>
    <scope>NUCLEOTIDE SEQUENCE</scope>
    <source>
        <strain evidence="8">CGMCC 1.12827</strain>
    </source>
</reference>
<dbReference type="PANTHER" id="PTHR23501:SF154">
    <property type="entry name" value="MULTIDRUG-EFFLUX TRANSPORTER RV1634-RELATED"/>
    <property type="match status" value="1"/>
</dbReference>
<dbReference type="EMBL" id="BMGC01000008">
    <property type="protein sequence ID" value="GGB28109.1"/>
    <property type="molecule type" value="Genomic_DNA"/>
</dbReference>
<dbReference type="PANTHER" id="PTHR23501">
    <property type="entry name" value="MAJOR FACILITATOR SUPERFAMILY"/>
    <property type="match status" value="1"/>
</dbReference>
<feature type="transmembrane region" description="Helical" evidence="6">
    <location>
        <begin position="219"/>
        <end position="239"/>
    </location>
</feature>
<dbReference type="Proteomes" id="UP000621454">
    <property type="component" value="Unassembled WGS sequence"/>
</dbReference>
<dbReference type="InterPro" id="IPR036259">
    <property type="entry name" value="MFS_trans_sf"/>
</dbReference>
<reference evidence="8" key="1">
    <citation type="journal article" date="2014" name="Int. J. Syst. Evol. Microbiol.">
        <title>Complete genome sequence of Corynebacterium casei LMG S-19264T (=DSM 44701T), isolated from a smear-ripened cheese.</title>
        <authorList>
            <consortium name="US DOE Joint Genome Institute (JGI-PGF)"/>
            <person name="Walter F."/>
            <person name="Albersmeier A."/>
            <person name="Kalinowski J."/>
            <person name="Ruckert C."/>
        </authorList>
    </citation>
    <scope>NUCLEOTIDE SEQUENCE</scope>
    <source>
        <strain evidence="8">CGMCC 1.12827</strain>
    </source>
</reference>
<dbReference type="RefSeq" id="WP_229742289.1">
    <property type="nucleotide sequence ID" value="NZ_BMGC01000008.1"/>
</dbReference>
<accession>A0A916T3T7</accession>
<dbReference type="SUPFAM" id="SSF103473">
    <property type="entry name" value="MFS general substrate transporter"/>
    <property type="match status" value="1"/>
</dbReference>
<evidence type="ECO:0000256" key="2">
    <source>
        <dbReference type="ARBA" id="ARBA00022448"/>
    </source>
</evidence>
<comment type="caution">
    <text evidence="8">The sequence shown here is derived from an EMBL/GenBank/DDBJ whole genome shotgun (WGS) entry which is preliminary data.</text>
</comment>
<feature type="transmembrane region" description="Helical" evidence="6">
    <location>
        <begin position="7"/>
        <end position="30"/>
    </location>
</feature>